<protein>
    <recommendedName>
        <fullName evidence="2">J domain-containing protein</fullName>
    </recommendedName>
</protein>
<gene>
    <name evidence="3" type="ORF">UH38_22690</name>
</gene>
<dbReference type="RefSeq" id="WP_045056987.1">
    <property type="nucleotide sequence ID" value="NZ_CAWMDP010000036.1"/>
</dbReference>
<dbReference type="SUPFAM" id="SSF46565">
    <property type="entry name" value="Chaperone J-domain"/>
    <property type="match status" value="1"/>
</dbReference>
<proteinExistence type="predicted"/>
<sequence length="402" mass="45169">MAWHNRYIDSIANSGLRITIEFKRQDLLWVSPKPIAHPRTGEDIFLPLRLTEKVAVSPNVLDIVKREPAIVEEEVEEIAANGSKQKIKRSVEKLVWRLRQPHEFFPQKPEEYAEEHPFSKSLCTGGTVVSEDKEFIAVKKRSTVSINSLVYRLAVGMTGSETEATRYIGRIAADAWEGDNDRAVKLYKLICQAKIGYVLDEKVPPQLKASASIGQIVESVVLRTACLWMGIDPNKPLKRQRGRPRTRSQDEDGNATRAGEVIQLTLQPDETVTGKLIADFLGLPKETNLAILTLSKLAEILVMLCDRELTTDAELLEAYLEAVDPDWRTKVAAEIGLEDNNEEKTNPWIILGLTSDASLEKVKAAYRKIMRQVHPDTSGLPTWYAQTVNDAYRQLLEELGDA</sequence>
<dbReference type="AlphaFoldDB" id="A0A0D8ZQZ0"/>
<keyword evidence="4" id="KW-1185">Reference proteome</keyword>
<accession>A0A0D8ZQZ0</accession>
<dbReference type="OrthoDB" id="9811070at2"/>
<dbReference type="Gene3D" id="1.10.287.110">
    <property type="entry name" value="DnaJ domain"/>
    <property type="match status" value="1"/>
</dbReference>
<dbReference type="SMART" id="SM00271">
    <property type="entry name" value="DnaJ"/>
    <property type="match status" value="1"/>
</dbReference>
<dbReference type="CDD" id="cd06257">
    <property type="entry name" value="DnaJ"/>
    <property type="match status" value="1"/>
</dbReference>
<comment type="caution">
    <text evidence="3">The sequence shown here is derived from an EMBL/GenBank/DDBJ whole genome shotgun (WGS) entry which is preliminary data.</text>
</comment>
<reference evidence="3 4" key="1">
    <citation type="submission" date="2015-02" db="EMBL/GenBank/DDBJ databases">
        <title>Draft genome of a novel marine cyanobacterium (Chroococcales) isolated from South Atlantic Ocean.</title>
        <authorList>
            <person name="Rigonato J."/>
            <person name="Alvarenga D.O."/>
            <person name="Branco L.H."/>
            <person name="Varani A.M."/>
            <person name="Brandini F.P."/>
            <person name="Fiore M.F."/>
        </authorList>
    </citation>
    <scope>NUCLEOTIDE SEQUENCE [LARGE SCALE GENOMIC DNA]</scope>
    <source>
        <strain evidence="3 4">CENA595</strain>
    </source>
</reference>
<name>A0A0D8ZQZ0_9CYAN</name>
<evidence type="ECO:0000256" key="1">
    <source>
        <dbReference type="SAM" id="MobiDB-lite"/>
    </source>
</evidence>
<dbReference type="PROSITE" id="PS50076">
    <property type="entry name" value="DNAJ_2"/>
    <property type="match status" value="1"/>
</dbReference>
<dbReference type="STRING" id="1618023.UH38_22690"/>
<dbReference type="Pfam" id="PF00226">
    <property type="entry name" value="DnaJ"/>
    <property type="match status" value="1"/>
</dbReference>
<evidence type="ECO:0000259" key="2">
    <source>
        <dbReference type="PROSITE" id="PS50076"/>
    </source>
</evidence>
<dbReference type="InterPro" id="IPR001623">
    <property type="entry name" value="DnaJ_domain"/>
</dbReference>
<evidence type="ECO:0000313" key="3">
    <source>
        <dbReference type="EMBL" id="KJH69641.1"/>
    </source>
</evidence>
<feature type="domain" description="J" evidence="2">
    <location>
        <begin position="346"/>
        <end position="400"/>
    </location>
</feature>
<dbReference type="InterPro" id="IPR036869">
    <property type="entry name" value="J_dom_sf"/>
</dbReference>
<feature type="compositionally biased region" description="Basic residues" evidence="1">
    <location>
        <begin position="237"/>
        <end position="246"/>
    </location>
</feature>
<evidence type="ECO:0000313" key="4">
    <source>
        <dbReference type="Proteomes" id="UP000032452"/>
    </source>
</evidence>
<dbReference type="EMBL" id="JYON01000037">
    <property type="protein sequence ID" value="KJH69641.1"/>
    <property type="molecule type" value="Genomic_DNA"/>
</dbReference>
<dbReference type="Proteomes" id="UP000032452">
    <property type="component" value="Unassembled WGS sequence"/>
</dbReference>
<feature type="region of interest" description="Disordered" evidence="1">
    <location>
        <begin position="237"/>
        <end position="259"/>
    </location>
</feature>
<organism evidence="3 4">
    <name type="scientific">Aliterella atlantica CENA595</name>
    <dbReference type="NCBI Taxonomy" id="1618023"/>
    <lineage>
        <taxon>Bacteria</taxon>
        <taxon>Bacillati</taxon>
        <taxon>Cyanobacteriota</taxon>
        <taxon>Cyanophyceae</taxon>
        <taxon>Chroococcidiopsidales</taxon>
        <taxon>Aliterellaceae</taxon>
        <taxon>Aliterella</taxon>
    </lineage>
</organism>